<dbReference type="AlphaFoldDB" id="A0A2N6TI91"/>
<sequence>MSRANLAVSEQSEFSEFAANVNFSSLRNLANNELFFISHYEINLNVIYYFYLT</sequence>
<dbReference type="EMBL" id="PNHC01000005">
    <property type="protein sequence ID" value="PMC69035.1"/>
    <property type="molecule type" value="Genomic_DNA"/>
</dbReference>
<dbReference type="Proteomes" id="UP000235733">
    <property type="component" value="Unassembled WGS sequence"/>
</dbReference>
<evidence type="ECO:0000313" key="1">
    <source>
        <dbReference type="EMBL" id="PMC69035.1"/>
    </source>
</evidence>
<organism evidence="1 2">
    <name type="scientific">Fusobacterium nucleatum</name>
    <dbReference type="NCBI Taxonomy" id="851"/>
    <lineage>
        <taxon>Bacteria</taxon>
        <taxon>Fusobacteriati</taxon>
        <taxon>Fusobacteriota</taxon>
        <taxon>Fusobacteriia</taxon>
        <taxon>Fusobacteriales</taxon>
        <taxon>Fusobacteriaceae</taxon>
        <taxon>Fusobacterium</taxon>
    </lineage>
</organism>
<accession>A0A2N6TI91</accession>
<comment type="caution">
    <text evidence="1">The sequence shown here is derived from an EMBL/GenBank/DDBJ whole genome shotgun (WGS) entry which is preliminary data.</text>
</comment>
<name>A0A2N6TI91_FUSNU</name>
<proteinExistence type="predicted"/>
<protein>
    <submittedName>
        <fullName evidence="1">Riboflavin synthase subunit alpha</fullName>
    </submittedName>
</protein>
<reference evidence="1 2" key="1">
    <citation type="submission" date="2017-09" db="EMBL/GenBank/DDBJ databases">
        <title>Bacterial strain isolated from the female urinary microbiota.</title>
        <authorList>
            <person name="Thomas-White K."/>
            <person name="Kumar N."/>
            <person name="Forster S."/>
            <person name="Putonti C."/>
            <person name="Lawley T."/>
            <person name="Wolfe A.J."/>
        </authorList>
    </citation>
    <scope>NUCLEOTIDE SEQUENCE [LARGE SCALE GENOMIC DNA]</scope>
    <source>
        <strain evidence="1 2">UMB0249</strain>
    </source>
</reference>
<evidence type="ECO:0000313" key="2">
    <source>
        <dbReference type="Proteomes" id="UP000235733"/>
    </source>
</evidence>
<gene>
    <name evidence="1" type="ORF">CJ209_07710</name>
</gene>